<proteinExistence type="predicted"/>
<sequence length="227" mass="26319">MSTRKILISCEHADHIIPSKYASLFKGADEDLKSHKGYDPGSMDLAKYTARNLDVPLYYQKVSRLLIEMNRSINAQDLFSKYSSVLPDKDKRELEEKYYFPYRNEVEDKIIEYVNNGDSVLHISFHSFTPSLNNVERLVDIGILCDEKVESELKFANEWKDKLAELFPTLLVMINMPYNGADDGFTTYLRAKYPQEKYLGIELEINQKYIQQPIWADIKKGLVQSLA</sequence>
<reference evidence="1" key="1">
    <citation type="submission" date="2021-02" db="EMBL/GenBank/DDBJ databases">
        <title>Fulvivirga sp. S481 isolated from sea water.</title>
        <authorList>
            <person name="Bae S.S."/>
            <person name="Baek K."/>
        </authorList>
    </citation>
    <scope>NUCLEOTIDE SEQUENCE</scope>
    <source>
        <strain evidence="1">S481</strain>
    </source>
</reference>
<dbReference type="EMBL" id="CP070608">
    <property type="protein sequence ID" value="QSE97864.1"/>
    <property type="molecule type" value="Genomic_DNA"/>
</dbReference>
<keyword evidence="2" id="KW-1185">Reference proteome</keyword>
<dbReference type="KEGG" id="fuv:JR347_01900"/>
<evidence type="ECO:0000313" key="2">
    <source>
        <dbReference type="Proteomes" id="UP000662783"/>
    </source>
</evidence>
<dbReference type="InterPro" id="IPR007709">
    <property type="entry name" value="N-FG_amidohydro"/>
</dbReference>
<dbReference type="Proteomes" id="UP000662783">
    <property type="component" value="Chromosome"/>
</dbReference>
<name>A0A974WHB1_9BACT</name>
<dbReference type="Pfam" id="PF05013">
    <property type="entry name" value="FGase"/>
    <property type="match status" value="1"/>
</dbReference>
<evidence type="ECO:0000313" key="1">
    <source>
        <dbReference type="EMBL" id="QSE97864.1"/>
    </source>
</evidence>
<dbReference type="SUPFAM" id="SSF53187">
    <property type="entry name" value="Zn-dependent exopeptidases"/>
    <property type="match status" value="1"/>
</dbReference>
<dbReference type="Gene3D" id="3.40.630.40">
    <property type="entry name" value="Zn-dependent exopeptidases"/>
    <property type="match status" value="1"/>
</dbReference>
<protein>
    <submittedName>
        <fullName evidence="1">N-formylglutamate amidohydrolase</fullName>
    </submittedName>
</protein>
<dbReference type="AlphaFoldDB" id="A0A974WHB1"/>
<accession>A0A974WHB1</accession>
<gene>
    <name evidence="1" type="ORF">JR347_01900</name>
</gene>
<dbReference type="RefSeq" id="WP_205722372.1">
    <property type="nucleotide sequence ID" value="NZ_CP070608.1"/>
</dbReference>
<organism evidence="1 2">
    <name type="scientific">Fulvivirga lutea</name>
    <dbReference type="NCBI Taxonomy" id="2810512"/>
    <lineage>
        <taxon>Bacteria</taxon>
        <taxon>Pseudomonadati</taxon>
        <taxon>Bacteroidota</taxon>
        <taxon>Cytophagia</taxon>
        <taxon>Cytophagales</taxon>
        <taxon>Fulvivirgaceae</taxon>
        <taxon>Fulvivirga</taxon>
    </lineage>
</organism>